<dbReference type="Pfam" id="PF00005">
    <property type="entry name" value="ABC_tran"/>
    <property type="match status" value="1"/>
</dbReference>
<dbReference type="PANTHER" id="PTHR42939:SF1">
    <property type="entry name" value="ABC TRANSPORTER ATP-BINDING PROTEIN ALBC-RELATED"/>
    <property type="match status" value="1"/>
</dbReference>
<accession>A0A0S2K2N7</accession>
<dbReference type="AlphaFoldDB" id="A0A0S2K2N7"/>
<dbReference type="GO" id="GO:0005524">
    <property type="term" value="F:ATP binding"/>
    <property type="evidence" value="ECO:0007669"/>
    <property type="project" value="UniProtKB-KW"/>
</dbReference>
<dbReference type="OrthoDB" id="5945851at2"/>
<evidence type="ECO:0000313" key="5">
    <source>
        <dbReference type="EMBL" id="ALO42587.1"/>
    </source>
</evidence>
<dbReference type="KEGG" id="pphe:PP2015_2089"/>
<dbReference type="PANTHER" id="PTHR42939">
    <property type="entry name" value="ABC TRANSPORTER ATP-BINDING PROTEIN ALBC-RELATED"/>
    <property type="match status" value="1"/>
</dbReference>
<dbReference type="InterPro" id="IPR027417">
    <property type="entry name" value="P-loop_NTPase"/>
</dbReference>
<dbReference type="InterPro" id="IPR017871">
    <property type="entry name" value="ABC_transporter-like_CS"/>
</dbReference>
<dbReference type="PROSITE" id="PS00211">
    <property type="entry name" value="ABC_TRANSPORTER_1"/>
    <property type="match status" value="1"/>
</dbReference>
<evidence type="ECO:0000256" key="2">
    <source>
        <dbReference type="ARBA" id="ARBA00022741"/>
    </source>
</evidence>
<organism evidence="5 6">
    <name type="scientific">Pseudoalteromonas phenolica</name>
    <dbReference type="NCBI Taxonomy" id="161398"/>
    <lineage>
        <taxon>Bacteria</taxon>
        <taxon>Pseudomonadati</taxon>
        <taxon>Pseudomonadota</taxon>
        <taxon>Gammaproteobacteria</taxon>
        <taxon>Alteromonadales</taxon>
        <taxon>Pseudoalteromonadaceae</taxon>
        <taxon>Pseudoalteromonas</taxon>
    </lineage>
</organism>
<keyword evidence="2" id="KW-0547">Nucleotide-binding</keyword>
<gene>
    <name evidence="5" type="ORF">PP2015_2089</name>
</gene>
<evidence type="ECO:0000256" key="1">
    <source>
        <dbReference type="ARBA" id="ARBA00022448"/>
    </source>
</evidence>
<dbReference type="PATRIC" id="fig|161398.10.peg.2125"/>
<proteinExistence type="predicted"/>
<keyword evidence="1" id="KW-0813">Transport</keyword>
<keyword evidence="6" id="KW-1185">Reference proteome</keyword>
<dbReference type="InterPro" id="IPR051782">
    <property type="entry name" value="ABC_Transporter_VariousFunc"/>
</dbReference>
<dbReference type="GO" id="GO:0016887">
    <property type="term" value="F:ATP hydrolysis activity"/>
    <property type="evidence" value="ECO:0007669"/>
    <property type="project" value="InterPro"/>
</dbReference>
<evidence type="ECO:0000313" key="6">
    <source>
        <dbReference type="Proteomes" id="UP000061457"/>
    </source>
</evidence>
<evidence type="ECO:0000259" key="4">
    <source>
        <dbReference type="Pfam" id="PF00005"/>
    </source>
</evidence>
<feature type="domain" description="ABC transporter" evidence="4">
    <location>
        <begin position="33"/>
        <end position="149"/>
    </location>
</feature>
<dbReference type="Proteomes" id="UP000061457">
    <property type="component" value="Chromosome I"/>
</dbReference>
<dbReference type="Gene3D" id="3.40.50.300">
    <property type="entry name" value="P-loop containing nucleotide triphosphate hydrolases"/>
    <property type="match status" value="1"/>
</dbReference>
<keyword evidence="3" id="KW-0067">ATP-binding</keyword>
<reference evidence="6" key="1">
    <citation type="submission" date="2015-11" db="EMBL/GenBank/DDBJ databases">
        <authorList>
            <person name="Kim K.M."/>
        </authorList>
    </citation>
    <scope>NUCLEOTIDE SEQUENCE [LARGE SCALE GENOMIC DNA]</scope>
    <source>
        <strain evidence="6">KCTC 12086</strain>
    </source>
</reference>
<name>A0A0S2K2N7_9GAMM</name>
<dbReference type="InterPro" id="IPR003439">
    <property type="entry name" value="ABC_transporter-like_ATP-bd"/>
</dbReference>
<protein>
    <submittedName>
        <fullName evidence="5">ABC-type multidrug transport system, ATPase component</fullName>
    </submittedName>
</protein>
<dbReference type="STRING" id="161398.PP2015_2089"/>
<dbReference type="EMBL" id="CP013187">
    <property type="protein sequence ID" value="ALO42587.1"/>
    <property type="molecule type" value="Genomic_DNA"/>
</dbReference>
<evidence type="ECO:0000256" key="3">
    <source>
        <dbReference type="ARBA" id="ARBA00022840"/>
    </source>
</evidence>
<dbReference type="RefSeq" id="WP_058030257.1">
    <property type="nucleotide sequence ID" value="NZ_CP013187.1"/>
</dbReference>
<dbReference type="SUPFAM" id="SSF52540">
    <property type="entry name" value="P-loop containing nucleoside triphosphate hydrolases"/>
    <property type="match status" value="1"/>
</dbReference>
<sequence length="194" mass="21746">MIEVKNLTKSFANKIVFQNYSSVFNANKLCIEAENGLGKTTLFTIIAGLDPHYSGEILLGGNKVAKLQNKVAIASDKIPFPTFLTAKQILTLTQSSWQCKWPDAFCEMLHFNQFLDTKVGELSSGNQKKLQLINAMMRHCDYLILDEPSAALDTESVKALLAWIEQYKGQLIISCHEPEPFVEIGFEQQPLFGE</sequence>